<feature type="transmembrane region" description="Helical" evidence="10">
    <location>
        <begin position="350"/>
        <end position="372"/>
    </location>
</feature>
<dbReference type="PANTHER" id="PTHR43653:SF1">
    <property type="entry name" value="CYTOCHROME C-TYPE BIOGENESIS PROTEIN CCMF"/>
    <property type="match status" value="1"/>
</dbReference>
<evidence type="ECO:0000256" key="4">
    <source>
        <dbReference type="ARBA" id="ARBA00022519"/>
    </source>
</evidence>
<feature type="transmembrane region" description="Helical" evidence="10">
    <location>
        <begin position="275"/>
        <end position="296"/>
    </location>
</feature>
<evidence type="ECO:0000256" key="9">
    <source>
        <dbReference type="ARBA" id="ARBA00037230"/>
    </source>
</evidence>
<dbReference type="Pfam" id="PF01578">
    <property type="entry name" value="Cytochrom_C_asm"/>
    <property type="match status" value="1"/>
</dbReference>
<feature type="transmembrane region" description="Helical" evidence="10">
    <location>
        <begin position="6"/>
        <end position="28"/>
    </location>
</feature>
<dbReference type="AlphaFoldDB" id="D3F7Z7"/>
<feature type="transmembrane region" description="Helical" evidence="10">
    <location>
        <begin position="40"/>
        <end position="61"/>
    </location>
</feature>
<keyword evidence="4" id="KW-0997">Cell inner membrane</keyword>
<evidence type="ECO:0000256" key="2">
    <source>
        <dbReference type="ARBA" id="ARBA00009186"/>
    </source>
</evidence>
<feature type="transmembrane region" description="Helical" evidence="10">
    <location>
        <begin position="208"/>
        <end position="227"/>
    </location>
</feature>
<feature type="transmembrane region" description="Helical" evidence="10">
    <location>
        <begin position="424"/>
        <end position="444"/>
    </location>
</feature>
<feature type="transmembrane region" description="Helical" evidence="10">
    <location>
        <begin position="95"/>
        <end position="113"/>
    </location>
</feature>
<dbReference type="RefSeq" id="WP_012935942.1">
    <property type="nucleotide sequence ID" value="NC_013739.1"/>
</dbReference>
<keyword evidence="6" id="KW-0201">Cytochrome c-type biogenesis</keyword>
<evidence type="ECO:0000313" key="13">
    <source>
        <dbReference type="EMBL" id="ADB52891.1"/>
    </source>
</evidence>
<evidence type="ECO:0000256" key="7">
    <source>
        <dbReference type="ARBA" id="ARBA00022989"/>
    </source>
</evidence>
<keyword evidence="8 10" id="KW-0472">Membrane</keyword>
<dbReference type="GO" id="GO:0015232">
    <property type="term" value="F:heme transmembrane transporter activity"/>
    <property type="evidence" value="ECO:0007669"/>
    <property type="project" value="InterPro"/>
</dbReference>
<reference evidence="14" key="2">
    <citation type="submission" date="2010-01" db="EMBL/GenBank/DDBJ databases">
        <title>The complete genome of Conexibacter woesei DSM 14684.</title>
        <authorList>
            <consortium name="US DOE Joint Genome Institute (JGI-PGF)"/>
            <person name="Lucas S."/>
            <person name="Copeland A."/>
            <person name="Lapidus A."/>
            <person name="Glavina del Rio T."/>
            <person name="Dalin E."/>
            <person name="Tice H."/>
            <person name="Bruce D."/>
            <person name="Goodwin L."/>
            <person name="Pitluck S."/>
            <person name="Kyrpides N."/>
            <person name="Mavromatis K."/>
            <person name="Ivanova N."/>
            <person name="Mikhailova N."/>
            <person name="Chertkov O."/>
            <person name="Brettin T."/>
            <person name="Detter J.C."/>
            <person name="Han C."/>
            <person name="Larimer F."/>
            <person name="Land M."/>
            <person name="Hauser L."/>
            <person name="Markowitz V."/>
            <person name="Cheng J.-F."/>
            <person name="Hugenholtz P."/>
            <person name="Woyke T."/>
            <person name="Wu D."/>
            <person name="Pukall R."/>
            <person name="Steenblock K."/>
            <person name="Schneider S."/>
            <person name="Klenk H.-P."/>
            <person name="Eisen J.A."/>
        </authorList>
    </citation>
    <scope>NUCLEOTIDE SEQUENCE [LARGE SCALE GENOMIC DNA]</scope>
    <source>
        <strain evidence="14">DSM 14684 / CIP 108061 / JCM 11494 / NBRC 100937 / ID131577</strain>
    </source>
</reference>
<dbReference type="OrthoDB" id="9814290at2"/>
<comment type="subcellular location">
    <subcellularLocation>
        <location evidence="1">Cell inner membrane</location>
        <topology evidence="1">Multi-pass membrane protein</topology>
    </subcellularLocation>
</comment>
<dbReference type="GO" id="GO:0005886">
    <property type="term" value="C:plasma membrane"/>
    <property type="evidence" value="ECO:0007669"/>
    <property type="project" value="UniProtKB-SubCell"/>
</dbReference>
<dbReference type="InterPro" id="IPR003568">
    <property type="entry name" value="Cyt_c_biogenesis_CcmF"/>
</dbReference>
<dbReference type="HOGENOM" id="CLU_015041_3_0_11"/>
<sequence precursor="true">MATVGRALLFLAFAVALYGIAASLYGGIKRERAWVDSGRRAFIALAGVLTIAFGILEAAFLRSDFSYALVASHSSTTTPTFYKATAVWSSQEGSLLLWVWLLSIWSSLVLHMTRRSLREIAPYAQAVLFGFATFFLFLTAFKENPFDTLALVPQEGTGLNPLLRHPAMMFHPPMLYSGYTLFSIPFAFAIGALVTNRVNAEWIQGTRRFALGAWLALGIGIVLGARWSYTELGWGGYWAWDPVENASLMPWLTGTAFIHSVMIQEKRGMLKVWNASLILATGTLAIMGTFLVRSGILDSIHAFGASTLGVPFLILISIMVLGSIGLVLWRREALRSEHSIDSLLSREAAFILQNILLVGLCFVIFWGTFFPLISEAVTGTKASVGPPWFDRYTTPIAFVLVALIGIGPLISWRRATAANLRRNLAIPLGAGAVTLVGLLFVSGATKEPKALVFAALVAIVLAGVGQELWRGTRARRAMSSESPPVALVSLVRRNRRRYGGYTVHAGFAILLFGVAISSSFEHSKDVSLRPGQAATIGGFDVRYVRAYSDPGAEKIVFGSTLDVSKDGKHVATLRTSRGFYPSQDPTLGILGRFFQGEAESEVGLRAGFGRDIWTVVNPDLIPLEPIIDQGNRRFAEAMRAVVGDGTRTPDTGAVNELFALRDQAVAALAERWVRRPWTADFRMIVSPMATWIWIGAIITFCGGAIALWPAPATARRRVTATYAARLAKDLARA</sequence>
<evidence type="ECO:0000256" key="1">
    <source>
        <dbReference type="ARBA" id="ARBA00004429"/>
    </source>
</evidence>
<dbReference type="KEGG" id="cwo:Cwoe_4478"/>
<feature type="transmembrane region" description="Helical" evidence="10">
    <location>
        <begin position="498"/>
        <end position="520"/>
    </location>
</feature>
<organism evidence="13 14">
    <name type="scientific">Conexibacter woesei (strain DSM 14684 / CCUG 47730 / CIP 108061 / JCM 11494 / NBRC 100937 / ID131577)</name>
    <dbReference type="NCBI Taxonomy" id="469383"/>
    <lineage>
        <taxon>Bacteria</taxon>
        <taxon>Bacillati</taxon>
        <taxon>Actinomycetota</taxon>
        <taxon>Thermoleophilia</taxon>
        <taxon>Solirubrobacterales</taxon>
        <taxon>Conexibacteraceae</taxon>
        <taxon>Conexibacter</taxon>
    </lineage>
</organism>
<keyword evidence="3" id="KW-1003">Cell membrane</keyword>
<dbReference type="eggNOG" id="COG1138">
    <property type="taxonomic scope" value="Bacteria"/>
</dbReference>
<evidence type="ECO:0000256" key="3">
    <source>
        <dbReference type="ARBA" id="ARBA00022475"/>
    </source>
</evidence>
<name>D3F7Z7_CONWI</name>
<dbReference type="STRING" id="469383.Cwoe_4478"/>
<dbReference type="InterPro" id="IPR003567">
    <property type="entry name" value="Cyt_c_biogenesis"/>
</dbReference>
<evidence type="ECO:0000313" key="14">
    <source>
        <dbReference type="Proteomes" id="UP000008229"/>
    </source>
</evidence>
<dbReference type="Pfam" id="PF16327">
    <property type="entry name" value="CcmF_C"/>
    <property type="match status" value="1"/>
</dbReference>
<feature type="transmembrane region" description="Helical" evidence="10">
    <location>
        <begin position="450"/>
        <end position="469"/>
    </location>
</feature>
<proteinExistence type="inferred from homology"/>
<comment type="similarity">
    <text evidence="2">Belongs to the CcmF/CycK/Ccl1/NrfE/CcsA family.</text>
</comment>
<dbReference type="InterPro" id="IPR032523">
    <property type="entry name" value="CcmF_C"/>
</dbReference>
<evidence type="ECO:0000259" key="11">
    <source>
        <dbReference type="Pfam" id="PF01578"/>
    </source>
</evidence>
<gene>
    <name evidence="13" type="ordered locus">Cwoe_4478</name>
</gene>
<keyword evidence="14" id="KW-1185">Reference proteome</keyword>
<dbReference type="GO" id="GO:0017004">
    <property type="term" value="P:cytochrome complex assembly"/>
    <property type="evidence" value="ECO:0007669"/>
    <property type="project" value="UniProtKB-KW"/>
</dbReference>
<dbReference type="PANTHER" id="PTHR43653">
    <property type="entry name" value="CYTOCHROME C ASSEMBLY PROTEIN-RELATED"/>
    <property type="match status" value="1"/>
</dbReference>
<dbReference type="InterPro" id="IPR002541">
    <property type="entry name" value="Cyt_c_assembly"/>
</dbReference>
<feature type="domain" description="Cytochrome c-type biogenesis protein CcmF C-terminal" evidence="12">
    <location>
        <begin position="313"/>
        <end position="584"/>
    </location>
</feature>
<reference evidence="13 14" key="1">
    <citation type="journal article" date="2010" name="Stand. Genomic Sci.">
        <title>Complete genome sequence of Conexibacter woesei type strain (ID131577).</title>
        <authorList>
            <person name="Pukall R."/>
            <person name="Lapidus A."/>
            <person name="Glavina Del Rio T."/>
            <person name="Copeland A."/>
            <person name="Tice H."/>
            <person name="Cheng J.-F."/>
            <person name="Lucas S."/>
            <person name="Chen F."/>
            <person name="Nolan M."/>
            <person name="Bruce D."/>
            <person name="Goodwin L."/>
            <person name="Pitluck S."/>
            <person name="Mavromatis K."/>
            <person name="Ivanova N."/>
            <person name="Ovchinnikova G."/>
            <person name="Pati A."/>
            <person name="Chen A."/>
            <person name="Palaniappan K."/>
            <person name="Land M."/>
            <person name="Hauser L."/>
            <person name="Chang Y.-J."/>
            <person name="Jeffries C.D."/>
            <person name="Chain P."/>
            <person name="Meincke L."/>
            <person name="Sims D."/>
            <person name="Brettin T."/>
            <person name="Detter J.C."/>
            <person name="Rohde M."/>
            <person name="Goeker M."/>
            <person name="Bristow J."/>
            <person name="Eisen J.A."/>
            <person name="Markowitz V."/>
            <person name="Kyrpides N.C."/>
            <person name="Klenk H.-P."/>
            <person name="Hugenholtz P."/>
        </authorList>
    </citation>
    <scope>NUCLEOTIDE SEQUENCE [LARGE SCALE GENOMIC DNA]</scope>
    <source>
        <strain evidence="14">DSM 14684 / CIP 108061 / JCM 11494 / NBRC 100937 / ID131577</strain>
    </source>
</reference>
<feature type="transmembrane region" description="Helical" evidence="10">
    <location>
        <begin position="308"/>
        <end position="329"/>
    </location>
</feature>
<keyword evidence="7 10" id="KW-1133">Transmembrane helix</keyword>
<accession>D3F7Z7</accession>
<dbReference type="GO" id="GO:0020037">
    <property type="term" value="F:heme binding"/>
    <property type="evidence" value="ECO:0007669"/>
    <property type="project" value="InterPro"/>
</dbReference>
<dbReference type="PRINTS" id="PR01410">
    <property type="entry name" value="CCBIOGENESIS"/>
</dbReference>
<evidence type="ECO:0000259" key="12">
    <source>
        <dbReference type="Pfam" id="PF16327"/>
    </source>
</evidence>
<comment type="function">
    <text evidence="9">Required for the biogenesis of c-type cytochromes. Possible subunit of a heme lyase.</text>
</comment>
<feature type="transmembrane region" description="Helical" evidence="10">
    <location>
        <begin position="392"/>
        <end position="412"/>
    </location>
</feature>
<feature type="domain" description="Cytochrome c assembly protein" evidence="11">
    <location>
        <begin position="88"/>
        <end position="294"/>
    </location>
</feature>
<dbReference type="Proteomes" id="UP000008229">
    <property type="component" value="Chromosome"/>
</dbReference>
<evidence type="ECO:0000256" key="6">
    <source>
        <dbReference type="ARBA" id="ARBA00022748"/>
    </source>
</evidence>
<evidence type="ECO:0000256" key="5">
    <source>
        <dbReference type="ARBA" id="ARBA00022692"/>
    </source>
</evidence>
<feature type="transmembrane region" description="Helical" evidence="10">
    <location>
        <begin position="120"/>
        <end position="141"/>
    </location>
</feature>
<feature type="transmembrane region" description="Helical" evidence="10">
    <location>
        <begin position="247"/>
        <end position="263"/>
    </location>
</feature>
<protein>
    <submittedName>
        <fullName evidence="13">Cytochrome c assembly protein</fullName>
    </submittedName>
</protein>
<dbReference type="PRINTS" id="PR01411">
    <property type="entry name" value="CCMFBIOGNSIS"/>
</dbReference>
<evidence type="ECO:0000256" key="8">
    <source>
        <dbReference type="ARBA" id="ARBA00023136"/>
    </source>
</evidence>
<feature type="transmembrane region" description="Helical" evidence="10">
    <location>
        <begin position="176"/>
        <end position="196"/>
    </location>
</feature>
<keyword evidence="5 10" id="KW-0812">Transmembrane</keyword>
<dbReference type="EMBL" id="CP001854">
    <property type="protein sequence ID" value="ADB52891.1"/>
    <property type="molecule type" value="Genomic_DNA"/>
</dbReference>
<feature type="transmembrane region" description="Helical" evidence="10">
    <location>
        <begin position="688"/>
        <end position="708"/>
    </location>
</feature>
<evidence type="ECO:0000256" key="10">
    <source>
        <dbReference type="SAM" id="Phobius"/>
    </source>
</evidence>